<evidence type="ECO:0000313" key="3">
    <source>
        <dbReference type="Proteomes" id="UP000194857"/>
    </source>
</evidence>
<evidence type="ECO:0000256" key="1">
    <source>
        <dbReference type="SAM" id="SignalP"/>
    </source>
</evidence>
<protein>
    <recommendedName>
        <fullName evidence="4">Secreted protein</fullName>
    </recommendedName>
</protein>
<accession>A0A241XS01</accession>
<evidence type="ECO:0008006" key="4">
    <source>
        <dbReference type="Google" id="ProtNLM"/>
    </source>
</evidence>
<name>A0A241XS01_PSEAI</name>
<dbReference type="Proteomes" id="UP000194857">
    <property type="component" value="Unassembled WGS sequence"/>
</dbReference>
<dbReference type="EMBL" id="NFFZ01000004">
    <property type="protein sequence ID" value="OTI63200.1"/>
    <property type="molecule type" value="Genomic_DNA"/>
</dbReference>
<comment type="caution">
    <text evidence="2">The sequence shown here is derived from an EMBL/GenBank/DDBJ whole genome shotgun (WGS) entry which is preliminary data.</text>
</comment>
<sequence length="104" mass="11597">MKKFLLAMMVFSSSVLAAAPAAKVAENNVEQTLAGLCEIWRQDAGTCGCTQQRLMNQYGFTAEELWRFSQKGYRSSTIAEKNRVARYGLSVREIGMSCHGRRAL</sequence>
<proteinExistence type="predicted"/>
<organism evidence="2 3">
    <name type="scientific">Pseudomonas aeruginosa</name>
    <dbReference type="NCBI Taxonomy" id="287"/>
    <lineage>
        <taxon>Bacteria</taxon>
        <taxon>Pseudomonadati</taxon>
        <taxon>Pseudomonadota</taxon>
        <taxon>Gammaproteobacteria</taxon>
        <taxon>Pseudomonadales</taxon>
        <taxon>Pseudomonadaceae</taxon>
        <taxon>Pseudomonas</taxon>
    </lineage>
</organism>
<reference evidence="2 3" key="1">
    <citation type="submission" date="2017-05" db="EMBL/GenBank/DDBJ databases">
        <authorList>
            <person name="Song R."/>
            <person name="Chenine A.L."/>
            <person name="Ruprecht R.M."/>
        </authorList>
    </citation>
    <scope>NUCLEOTIDE SEQUENCE [LARGE SCALE GENOMIC DNA]</scope>
    <source>
        <strain evidence="2 3">S567_C10_BS</strain>
    </source>
</reference>
<feature type="signal peptide" evidence="1">
    <location>
        <begin position="1"/>
        <end position="17"/>
    </location>
</feature>
<dbReference type="AlphaFoldDB" id="A0A241XS01"/>
<feature type="chain" id="PRO_5011253685" description="Secreted protein" evidence="1">
    <location>
        <begin position="18"/>
        <end position="104"/>
    </location>
</feature>
<keyword evidence="1" id="KW-0732">Signal</keyword>
<evidence type="ECO:0000313" key="2">
    <source>
        <dbReference type="EMBL" id="OTI63200.1"/>
    </source>
</evidence>
<gene>
    <name evidence="2" type="ORF">CAZ10_10220</name>
</gene>